<feature type="compositionally biased region" description="Low complexity" evidence="1">
    <location>
        <begin position="152"/>
        <end position="175"/>
    </location>
</feature>
<reference evidence="3" key="2">
    <citation type="submission" date="2015-01" db="EMBL/GenBank/DDBJ databases">
        <title>Evolutionary Origins and Diversification of the Mycorrhizal Mutualists.</title>
        <authorList>
            <consortium name="DOE Joint Genome Institute"/>
            <consortium name="Mycorrhizal Genomics Consortium"/>
            <person name="Kohler A."/>
            <person name="Kuo A."/>
            <person name="Nagy L.G."/>
            <person name="Floudas D."/>
            <person name="Copeland A."/>
            <person name="Barry K.W."/>
            <person name="Cichocki N."/>
            <person name="Veneault-Fourrey C."/>
            <person name="LaButti K."/>
            <person name="Lindquist E.A."/>
            <person name="Lipzen A."/>
            <person name="Lundell T."/>
            <person name="Morin E."/>
            <person name="Murat C."/>
            <person name="Riley R."/>
            <person name="Ohm R."/>
            <person name="Sun H."/>
            <person name="Tunlid A."/>
            <person name="Henrissat B."/>
            <person name="Grigoriev I.V."/>
            <person name="Hibbett D.S."/>
            <person name="Martin F."/>
        </authorList>
    </citation>
    <scope>NUCLEOTIDE SEQUENCE [LARGE SCALE GENOMIC DNA]</scope>
    <source>
        <strain evidence="3">F 1598</strain>
    </source>
</reference>
<dbReference type="EMBL" id="KN832996">
    <property type="protein sequence ID" value="KIM82091.1"/>
    <property type="molecule type" value="Genomic_DNA"/>
</dbReference>
<evidence type="ECO:0000313" key="3">
    <source>
        <dbReference type="Proteomes" id="UP000054166"/>
    </source>
</evidence>
<gene>
    <name evidence="2" type="ORF">PILCRDRAFT_8329</name>
</gene>
<dbReference type="Proteomes" id="UP000054166">
    <property type="component" value="Unassembled WGS sequence"/>
</dbReference>
<name>A0A0C3FTG3_PILCF</name>
<dbReference type="InterPro" id="IPR011990">
    <property type="entry name" value="TPR-like_helical_dom_sf"/>
</dbReference>
<dbReference type="Gene3D" id="1.25.40.10">
    <property type="entry name" value="Tetratricopeptide repeat domain"/>
    <property type="match status" value="1"/>
</dbReference>
<keyword evidence="3" id="KW-1185">Reference proteome</keyword>
<dbReference type="STRING" id="765440.A0A0C3FTG3"/>
<dbReference type="HOGENOM" id="CLU_874681_0_0_1"/>
<sequence>MFQLLLHHPTHTLKYPLHLHCLLTQRTGRVRATQVFDRPTEEPGNNAFAVQLKKLHTGISELQGKILKDEADDRRGSRGPEDFIYYAHTFYTELLEEQTLGTSRAGWLEALGDLARYGMAVAAMVTGSQAPGPEELTAAAISAVLCASPSPSVPPSSAADHVSNVSAKSSSASEKPVARIDDSPSPSIGLAPEKERWRGIVRDWYAQGLADTPGNGKLHHHLGSLSREKEGEELGAIYHFLDDAAFIVDFARILSGLRQPSIAVSQTHLSLDDFTGTLARFLERLEMEGEGVEGREWIMMGIVNIGALNTAGLHPSEE</sequence>
<dbReference type="InParanoid" id="A0A0C3FTG3"/>
<feature type="region of interest" description="Disordered" evidence="1">
    <location>
        <begin position="152"/>
        <end position="191"/>
    </location>
</feature>
<organism evidence="2 3">
    <name type="scientific">Piloderma croceum (strain F 1598)</name>
    <dbReference type="NCBI Taxonomy" id="765440"/>
    <lineage>
        <taxon>Eukaryota</taxon>
        <taxon>Fungi</taxon>
        <taxon>Dikarya</taxon>
        <taxon>Basidiomycota</taxon>
        <taxon>Agaricomycotina</taxon>
        <taxon>Agaricomycetes</taxon>
        <taxon>Agaricomycetidae</taxon>
        <taxon>Atheliales</taxon>
        <taxon>Atheliaceae</taxon>
        <taxon>Piloderma</taxon>
    </lineage>
</organism>
<reference evidence="2 3" key="1">
    <citation type="submission" date="2014-04" db="EMBL/GenBank/DDBJ databases">
        <authorList>
            <consortium name="DOE Joint Genome Institute"/>
            <person name="Kuo A."/>
            <person name="Tarkka M."/>
            <person name="Buscot F."/>
            <person name="Kohler A."/>
            <person name="Nagy L.G."/>
            <person name="Floudas D."/>
            <person name="Copeland A."/>
            <person name="Barry K.W."/>
            <person name="Cichocki N."/>
            <person name="Veneault-Fourrey C."/>
            <person name="LaButti K."/>
            <person name="Lindquist E.A."/>
            <person name="Lipzen A."/>
            <person name="Lundell T."/>
            <person name="Morin E."/>
            <person name="Murat C."/>
            <person name="Sun H."/>
            <person name="Tunlid A."/>
            <person name="Henrissat B."/>
            <person name="Grigoriev I.V."/>
            <person name="Hibbett D.S."/>
            <person name="Martin F."/>
            <person name="Nordberg H.P."/>
            <person name="Cantor M.N."/>
            <person name="Hua S.X."/>
        </authorList>
    </citation>
    <scope>NUCLEOTIDE SEQUENCE [LARGE SCALE GENOMIC DNA]</scope>
    <source>
        <strain evidence="2 3">F 1598</strain>
    </source>
</reference>
<accession>A0A0C3FTG3</accession>
<protein>
    <submittedName>
        <fullName evidence="2">Uncharacterized protein</fullName>
    </submittedName>
</protein>
<evidence type="ECO:0000256" key="1">
    <source>
        <dbReference type="SAM" id="MobiDB-lite"/>
    </source>
</evidence>
<dbReference type="SUPFAM" id="SSF48452">
    <property type="entry name" value="TPR-like"/>
    <property type="match status" value="1"/>
</dbReference>
<evidence type="ECO:0000313" key="2">
    <source>
        <dbReference type="EMBL" id="KIM82091.1"/>
    </source>
</evidence>
<proteinExistence type="predicted"/>
<dbReference type="AlphaFoldDB" id="A0A0C3FTG3"/>
<dbReference type="OrthoDB" id="3251624at2759"/>